<sequence>MTGKSRSRHTLQVLALAANETPEAAAESLCALYAPAEAAGRPGVPNTASGPLDAQFTVQELQSALRRCRKKSAAGPDGVPYQALTNLTEVAQDALVKWFNAIWNSGDVPNEWKKAMVVPLLKAGKPPGKAESYRPVSLTSCISKLFERMVQARICWYLEEHHSLPNCMTGFRRGLAAQDSILDLTSDIEDNKNRRRNTIAVFLDVERAYDSVPLPTHLKFLHPYSCKWLVLWLTPLFV</sequence>
<dbReference type="InterPro" id="IPR000477">
    <property type="entry name" value="RT_dom"/>
</dbReference>
<dbReference type="EMBL" id="GHJT01000621">
    <property type="protein sequence ID" value="MOY34592.1"/>
    <property type="molecule type" value="Transcribed_RNA"/>
</dbReference>
<name>A0A4D5RC02_IXOSC</name>
<accession>A0A4D5RC02</accession>
<evidence type="ECO:0000259" key="1">
    <source>
        <dbReference type="Pfam" id="PF00078"/>
    </source>
</evidence>
<protein>
    <submittedName>
        <fullName evidence="2">Putative tick transposon</fullName>
    </submittedName>
</protein>
<dbReference type="SUPFAM" id="SSF56672">
    <property type="entry name" value="DNA/RNA polymerases"/>
    <property type="match status" value="1"/>
</dbReference>
<evidence type="ECO:0000313" key="2">
    <source>
        <dbReference type="EMBL" id="MOY34592.1"/>
    </source>
</evidence>
<dbReference type="AlphaFoldDB" id="A0A4D5RC02"/>
<dbReference type="GO" id="GO:0071897">
    <property type="term" value="P:DNA biosynthetic process"/>
    <property type="evidence" value="ECO:0007669"/>
    <property type="project" value="UniProtKB-ARBA"/>
</dbReference>
<dbReference type="OrthoDB" id="6515679at2759"/>
<dbReference type="PANTHER" id="PTHR19446">
    <property type="entry name" value="REVERSE TRANSCRIPTASES"/>
    <property type="match status" value="1"/>
</dbReference>
<proteinExistence type="predicted"/>
<dbReference type="InterPro" id="IPR043502">
    <property type="entry name" value="DNA/RNA_pol_sf"/>
</dbReference>
<reference evidence="2" key="1">
    <citation type="submission" date="2019-04" db="EMBL/GenBank/DDBJ databases">
        <title>An insight into the mialome of Ixodes scapularis.</title>
        <authorList>
            <person name="Ribeiro J.M."/>
            <person name="Mather T.N."/>
            <person name="Karim S."/>
        </authorList>
    </citation>
    <scope>NUCLEOTIDE SEQUENCE</scope>
</reference>
<feature type="domain" description="Reverse transcriptase" evidence="1">
    <location>
        <begin position="127"/>
        <end position="233"/>
    </location>
</feature>
<dbReference type="Pfam" id="PF00078">
    <property type="entry name" value="RVT_1"/>
    <property type="match status" value="1"/>
</dbReference>
<organism evidence="2">
    <name type="scientific">Ixodes scapularis</name>
    <name type="common">Black-legged tick</name>
    <name type="synonym">Deer tick</name>
    <dbReference type="NCBI Taxonomy" id="6945"/>
    <lineage>
        <taxon>Eukaryota</taxon>
        <taxon>Metazoa</taxon>
        <taxon>Ecdysozoa</taxon>
        <taxon>Arthropoda</taxon>
        <taxon>Chelicerata</taxon>
        <taxon>Arachnida</taxon>
        <taxon>Acari</taxon>
        <taxon>Parasitiformes</taxon>
        <taxon>Ixodida</taxon>
        <taxon>Ixodoidea</taxon>
        <taxon>Ixodidae</taxon>
        <taxon>Ixodinae</taxon>
        <taxon>Ixodes</taxon>
    </lineage>
</organism>
<dbReference type="VEuPathDB" id="VectorBase:ISCP_009766"/>